<protein>
    <submittedName>
        <fullName evidence="2">Uncharacterized protein</fullName>
    </submittedName>
</protein>
<proteinExistence type="predicted"/>
<evidence type="ECO:0000313" key="2">
    <source>
        <dbReference type="EMBL" id="EFA86119.1"/>
    </source>
</evidence>
<dbReference type="RefSeq" id="XP_020438224.1">
    <property type="nucleotide sequence ID" value="XM_020571701.1"/>
</dbReference>
<sequence>MIAACDAACYRLGFLLGLIMSAKNENRDSSIISTVLKDEKLLLFILSKVKDYRGYQRSLVPVNFTRKNKYDIKEKDHQEDVEMLDEEDQVDNEENEEEGKEKEVEEEDEDQPSSKKRKSEVLEEEQEQEQAEEEGGETNNDVQSSEEIFSKPVFPPKYKLDGHGYYYHPLSMIKSYNVQYLGYDEMVDAYQMVINGNLGVLLDKLKRGGNLTFSPVRNARQFIRVLSNQPELFDLLYTKFGHTFDQRGSITLDLCFEIGAHPAIINRVLASTTHYSHTKSVLKYRRLELLSSLHFNHMDSNDALAALLVAIEMGKSTLVDIAARYSNVVRSFSQDKEVLAKLLEIGDLDLLSWFHQEFSLNIHQDVLDKYRVSGGQSTVKPEEFKEKLKGIMNRPYVETNQRFMELEMAKYGNGGVAINEKEDMDAYMIRHYPFVLIQQESFYPENDSQLPIVQYLHKHMKETLLIPTLRYAIGNRLPAILAFLLENLTSRTASYKNCVKIALDCHHLDIFEQIVKFTIAEAKGEASKVKALAKYMLSAIRTKSLYPALKIYLKHFGPQLKFKDHIVPSKISYIVENQKAKEAGLDYDSIENYMDFFEVGGTGKISLVKLYLEYYEDEYDGNMIASSCHGAIKGRQLDFLMEIKKLLPDFVFEIDKRSEKSLNSYSTRECYNYYVKELKPKADLKQET</sequence>
<feature type="compositionally biased region" description="Acidic residues" evidence="1">
    <location>
        <begin position="122"/>
        <end position="136"/>
    </location>
</feature>
<feature type="compositionally biased region" description="Acidic residues" evidence="1">
    <location>
        <begin position="81"/>
        <end position="111"/>
    </location>
</feature>
<name>D3AX50_HETP5</name>
<organism evidence="2 3">
    <name type="scientific">Heterostelium pallidum (strain ATCC 26659 / Pp 5 / PN500)</name>
    <name type="common">Cellular slime mold</name>
    <name type="synonym">Polysphondylium pallidum</name>
    <dbReference type="NCBI Taxonomy" id="670386"/>
    <lineage>
        <taxon>Eukaryota</taxon>
        <taxon>Amoebozoa</taxon>
        <taxon>Evosea</taxon>
        <taxon>Eumycetozoa</taxon>
        <taxon>Dictyostelia</taxon>
        <taxon>Acytosteliales</taxon>
        <taxon>Acytosteliaceae</taxon>
        <taxon>Heterostelium</taxon>
    </lineage>
</organism>
<feature type="region of interest" description="Disordered" evidence="1">
    <location>
        <begin position="75"/>
        <end position="145"/>
    </location>
</feature>
<dbReference type="AlphaFoldDB" id="D3AX50"/>
<comment type="caution">
    <text evidence="2">The sequence shown here is derived from an EMBL/GenBank/DDBJ whole genome shotgun (WGS) entry which is preliminary data.</text>
</comment>
<dbReference type="EMBL" id="ADBJ01000003">
    <property type="protein sequence ID" value="EFA86119.1"/>
    <property type="molecule type" value="Genomic_DNA"/>
</dbReference>
<dbReference type="Proteomes" id="UP000001396">
    <property type="component" value="Unassembled WGS sequence"/>
</dbReference>
<reference evidence="2 3" key="1">
    <citation type="journal article" date="2011" name="Genome Res.">
        <title>Phylogeny-wide analysis of social amoeba genomes highlights ancient origins for complex intercellular communication.</title>
        <authorList>
            <person name="Heidel A.J."/>
            <person name="Lawal H.M."/>
            <person name="Felder M."/>
            <person name="Schilde C."/>
            <person name="Helps N.R."/>
            <person name="Tunggal B."/>
            <person name="Rivero F."/>
            <person name="John U."/>
            <person name="Schleicher M."/>
            <person name="Eichinger L."/>
            <person name="Platzer M."/>
            <person name="Noegel A.A."/>
            <person name="Schaap P."/>
            <person name="Gloeckner G."/>
        </authorList>
    </citation>
    <scope>NUCLEOTIDE SEQUENCE [LARGE SCALE GENOMIC DNA]</scope>
    <source>
        <strain evidence="3">ATCC 26659 / Pp 5 / PN500</strain>
    </source>
</reference>
<accession>D3AX50</accession>
<evidence type="ECO:0000313" key="3">
    <source>
        <dbReference type="Proteomes" id="UP000001396"/>
    </source>
</evidence>
<evidence type="ECO:0000256" key="1">
    <source>
        <dbReference type="SAM" id="MobiDB-lite"/>
    </source>
</evidence>
<dbReference type="InParanoid" id="D3AX50"/>
<gene>
    <name evidence="2" type="ORF">PPL_00679</name>
</gene>
<keyword evidence="3" id="KW-1185">Reference proteome</keyword>
<dbReference type="GeneID" id="31356210"/>